<protein>
    <submittedName>
        <fullName evidence="1">Uncharacterized protein</fullName>
    </submittedName>
</protein>
<proteinExistence type="predicted"/>
<comment type="caution">
    <text evidence="1">The sequence shown here is derived from an EMBL/GenBank/DDBJ whole genome shotgun (WGS) entry which is preliminary data.</text>
</comment>
<evidence type="ECO:0000313" key="2">
    <source>
        <dbReference type="Proteomes" id="UP000177932"/>
    </source>
</evidence>
<sequence length="219" mass="24320">MRIGLFILLLGAYLVCLIACPFVAFSAFVRRIIGKGRNNAAKSPTVEVGREIRIDGMWNLPKYRNSRIPTVAINWFFLKLLLDLLQNKHGVKFLSEEARVCQKCGTGRGFYAIIGIGEASLLVRVFWLATGEGFEFDNKIFLSTEAGNALGIRDPQNLPYSVRIKSFLVLCEEEAETLALIGRLPDETEHRTPAVLSGRLKEELEEILSGSNGGDQCEA</sequence>
<dbReference type="EMBL" id="MHOD01000014">
    <property type="protein sequence ID" value="OGZ58138.1"/>
    <property type="molecule type" value="Genomic_DNA"/>
</dbReference>
<organism evidence="1 2">
    <name type="scientific">Candidatus Spechtbacteria bacterium RIFCSPHIGHO2_01_FULL_43_30</name>
    <dbReference type="NCBI Taxonomy" id="1802158"/>
    <lineage>
        <taxon>Bacteria</taxon>
        <taxon>Candidatus Spechtiibacteriota</taxon>
    </lineage>
</organism>
<name>A0A1G2H878_9BACT</name>
<dbReference type="Proteomes" id="UP000177932">
    <property type="component" value="Unassembled WGS sequence"/>
</dbReference>
<reference evidence="1 2" key="1">
    <citation type="journal article" date="2016" name="Nat. Commun.">
        <title>Thousands of microbial genomes shed light on interconnected biogeochemical processes in an aquifer system.</title>
        <authorList>
            <person name="Anantharaman K."/>
            <person name="Brown C.T."/>
            <person name="Hug L.A."/>
            <person name="Sharon I."/>
            <person name="Castelle C.J."/>
            <person name="Probst A.J."/>
            <person name="Thomas B.C."/>
            <person name="Singh A."/>
            <person name="Wilkins M.J."/>
            <person name="Karaoz U."/>
            <person name="Brodie E.L."/>
            <person name="Williams K.H."/>
            <person name="Hubbard S.S."/>
            <person name="Banfield J.F."/>
        </authorList>
    </citation>
    <scope>NUCLEOTIDE SEQUENCE [LARGE SCALE GENOMIC DNA]</scope>
</reference>
<dbReference type="STRING" id="1802158.A2827_02850"/>
<gene>
    <name evidence="1" type="ORF">A2827_02850</name>
</gene>
<accession>A0A1G2H878</accession>
<dbReference type="AlphaFoldDB" id="A0A1G2H878"/>
<evidence type="ECO:0000313" key="1">
    <source>
        <dbReference type="EMBL" id="OGZ58138.1"/>
    </source>
</evidence>